<dbReference type="EMBL" id="QWEX01000003">
    <property type="protein sequence ID" value="RXV65936.1"/>
    <property type="molecule type" value="Genomic_DNA"/>
</dbReference>
<dbReference type="InterPro" id="IPR014710">
    <property type="entry name" value="RmlC-like_jellyroll"/>
</dbReference>
<organism evidence="2 3">
    <name type="scientific">Burkholderia stabilis</name>
    <dbReference type="NCBI Taxonomy" id="95485"/>
    <lineage>
        <taxon>Bacteria</taxon>
        <taxon>Pseudomonadati</taxon>
        <taxon>Pseudomonadota</taxon>
        <taxon>Betaproteobacteria</taxon>
        <taxon>Burkholderiales</taxon>
        <taxon>Burkholderiaceae</taxon>
        <taxon>Burkholderia</taxon>
        <taxon>Burkholderia cepacia complex</taxon>
    </lineage>
</organism>
<evidence type="ECO:0000313" key="2">
    <source>
        <dbReference type="EMBL" id="RXV65936.1"/>
    </source>
</evidence>
<accession>A0A4Q2A8Y7</accession>
<evidence type="ECO:0000313" key="3">
    <source>
        <dbReference type="Proteomes" id="UP000289650"/>
    </source>
</evidence>
<proteinExistence type="predicted"/>
<dbReference type="InterPro" id="IPR008579">
    <property type="entry name" value="UGlyAH_Cupin_dom"/>
</dbReference>
<dbReference type="InterPro" id="IPR011051">
    <property type="entry name" value="RmlC_Cupin_sf"/>
</dbReference>
<comment type="caution">
    <text evidence="2">The sequence shown here is derived from an EMBL/GenBank/DDBJ whole genome shotgun (WGS) entry which is preliminary data.</text>
</comment>
<feature type="domain" description="(S)-ureidoglycine aminohydrolase cupin" evidence="1">
    <location>
        <begin position="43"/>
        <end position="114"/>
    </location>
</feature>
<protein>
    <submittedName>
        <fullName evidence="2">DUF861 domain-containing protein</fullName>
    </submittedName>
</protein>
<dbReference type="SUPFAM" id="SSF51182">
    <property type="entry name" value="RmlC-like cupins"/>
    <property type="match status" value="1"/>
</dbReference>
<dbReference type="Pfam" id="PF05899">
    <property type="entry name" value="Cupin_3"/>
    <property type="match status" value="1"/>
</dbReference>
<sequence length="119" mass="13303">MSKSVEDVVEIVAGVGEAVRPVWPDQAPGQRFTEVEHRVFGGESRRYYGGVWEGEPGELNLPSYPYDEICIMISGRVALRDTAGNRKEFVKGQGFFVPRGFSGVWETLEPSSKYFIALE</sequence>
<dbReference type="OrthoDB" id="9799053at2"/>
<dbReference type="RefSeq" id="WP_129517465.1">
    <property type="nucleotide sequence ID" value="NZ_QWEX01000003.1"/>
</dbReference>
<evidence type="ECO:0000259" key="1">
    <source>
        <dbReference type="Pfam" id="PF05899"/>
    </source>
</evidence>
<dbReference type="Proteomes" id="UP000289650">
    <property type="component" value="Unassembled WGS sequence"/>
</dbReference>
<reference evidence="2 3" key="1">
    <citation type="submission" date="2018-08" db="EMBL/GenBank/DDBJ databases">
        <title>Mountain-cultivated ginseng endophyte, Burkholderia stabilis and its activity against ginseng root rot disease.</title>
        <authorList>
            <person name="Tapan Kumar M."/>
            <person name="Bae H."/>
            <person name="Shanmugam G."/>
            <person name="Jeon J."/>
        </authorList>
    </citation>
    <scope>NUCLEOTIDE SEQUENCE [LARGE SCALE GENOMIC DNA]</scope>
    <source>
        <strain evidence="2 3">EB159</strain>
    </source>
</reference>
<gene>
    <name evidence="2" type="ORF">D1006_33075</name>
</gene>
<name>A0A4Q2A8Y7_9BURK</name>
<dbReference type="AlphaFoldDB" id="A0A4Q2A8Y7"/>
<dbReference type="Gene3D" id="2.60.120.10">
    <property type="entry name" value="Jelly Rolls"/>
    <property type="match status" value="1"/>
</dbReference>